<dbReference type="EMBL" id="CAJOAX010002339">
    <property type="protein sequence ID" value="CAF3788969.1"/>
    <property type="molecule type" value="Genomic_DNA"/>
</dbReference>
<organism evidence="5 8">
    <name type="scientific">Rotaria sordida</name>
    <dbReference type="NCBI Taxonomy" id="392033"/>
    <lineage>
        <taxon>Eukaryota</taxon>
        <taxon>Metazoa</taxon>
        <taxon>Spiralia</taxon>
        <taxon>Gnathifera</taxon>
        <taxon>Rotifera</taxon>
        <taxon>Eurotatoria</taxon>
        <taxon>Bdelloidea</taxon>
        <taxon>Philodinida</taxon>
        <taxon>Philodinidae</taxon>
        <taxon>Rotaria</taxon>
    </lineage>
</organism>
<reference evidence="5" key="1">
    <citation type="submission" date="2021-02" db="EMBL/GenBank/DDBJ databases">
        <authorList>
            <person name="Nowell W R."/>
        </authorList>
    </citation>
    <scope>NUCLEOTIDE SEQUENCE</scope>
</reference>
<dbReference type="InterPro" id="IPR011992">
    <property type="entry name" value="EF-hand-dom_pair"/>
</dbReference>
<accession>A0A815DC10</accession>
<dbReference type="InterPro" id="IPR002048">
    <property type="entry name" value="EF_hand_dom"/>
</dbReference>
<evidence type="ECO:0000313" key="6">
    <source>
        <dbReference type="EMBL" id="CAF3788969.1"/>
    </source>
</evidence>
<feature type="compositionally biased region" description="Low complexity" evidence="2">
    <location>
        <begin position="173"/>
        <end position="191"/>
    </location>
</feature>
<gene>
    <name evidence="7" type="ORF">FNK824_LOCUS16576</name>
    <name evidence="6" type="ORF">OTI717_LOCUS17601</name>
    <name evidence="4" type="ORF">RFH988_LOCUS28916</name>
    <name evidence="5" type="ORF">SEV965_LOCUS26018</name>
</gene>
<sequence length="450" mass="48136">MTTRTSSSSSSSESEVSRRERNFSETSRDASQSESRVYAPSVTNTIDATSLAETGTLRTVSSPISHVSGTASGTGYDSVSLTTATDTGFTNATTASQQQSVVGGIPIIRPPILQQQTSTGIGTFGPQRPTGYPTQPPVVSTNVVTQQPIRIDVTAAQQQYQQHGLQPEISPYSGSTVSTSGESISSHGTSSIQQQPRVAPAPNIVNPGNLNQLNLSGSQEFRPQSQGIFPQPHGQFFHHQQQQQPQTQQAFLQNQIPAHQVYNELLGPDAFKDVILDIDYGAMGGFNAAFQSGTDFLGGQLPPGISVRPAYTTVDSLNYQHHMFNTARTMHAGGENLNFDFDGTGISSNIGGFGDVYGGQNFDAAKAVFNLADTNRDGSISRQEFQKFFQGGQQNVGEQSYSTTTNYQTNIPSYNSTNDNFYHAGLFAGADPTIATILQQSGLGQVVPNQ</sequence>
<dbReference type="Pfam" id="PF13202">
    <property type="entry name" value="EF-hand_5"/>
    <property type="match status" value="1"/>
</dbReference>
<feature type="compositionally biased region" description="Polar residues" evidence="2">
    <location>
        <begin position="29"/>
        <end position="41"/>
    </location>
</feature>
<evidence type="ECO:0000256" key="1">
    <source>
        <dbReference type="ARBA" id="ARBA00022837"/>
    </source>
</evidence>
<dbReference type="Gene3D" id="1.10.238.10">
    <property type="entry name" value="EF-hand"/>
    <property type="match status" value="1"/>
</dbReference>
<evidence type="ECO:0000256" key="2">
    <source>
        <dbReference type="SAM" id="MobiDB-lite"/>
    </source>
</evidence>
<evidence type="ECO:0000313" key="4">
    <source>
        <dbReference type="EMBL" id="CAF1285265.1"/>
    </source>
</evidence>
<feature type="compositionally biased region" description="Basic and acidic residues" evidence="2">
    <location>
        <begin position="15"/>
        <end position="28"/>
    </location>
</feature>
<dbReference type="EMBL" id="CAJOBE010002524">
    <property type="protein sequence ID" value="CAF3828051.1"/>
    <property type="molecule type" value="Genomic_DNA"/>
</dbReference>
<dbReference type="InterPro" id="IPR018247">
    <property type="entry name" value="EF_Hand_1_Ca_BS"/>
</dbReference>
<feature type="compositionally biased region" description="Low complexity" evidence="2">
    <location>
        <begin position="1"/>
        <end position="14"/>
    </location>
</feature>
<evidence type="ECO:0000313" key="7">
    <source>
        <dbReference type="EMBL" id="CAF3828051.1"/>
    </source>
</evidence>
<name>A0A815DC10_9BILA</name>
<evidence type="ECO:0000313" key="8">
    <source>
        <dbReference type="Proteomes" id="UP000663889"/>
    </source>
</evidence>
<dbReference type="Proteomes" id="UP000663823">
    <property type="component" value="Unassembled WGS sequence"/>
</dbReference>
<dbReference type="GO" id="GO:0005509">
    <property type="term" value="F:calcium ion binding"/>
    <property type="evidence" value="ECO:0007669"/>
    <property type="project" value="InterPro"/>
</dbReference>
<feature type="region of interest" description="Disordered" evidence="2">
    <location>
        <begin position="166"/>
        <end position="213"/>
    </location>
</feature>
<comment type="caution">
    <text evidence="5">The sequence shown here is derived from an EMBL/GenBank/DDBJ whole genome shotgun (WGS) entry which is preliminary data.</text>
</comment>
<dbReference type="Proteomes" id="UP000663874">
    <property type="component" value="Unassembled WGS sequence"/>
</dbReference>
<feature type="region of interest" description="Disordered" evidence="2">
    <location>
        <begin position="58"/>
        <end position="77"/>
    </location>
</feature>
<feature type="domain" description="EF-hand" evidence="3">
    <location>
        <begin position="360"/>
        <end position="395"/>
    </location>
</feature>
<dbReference type="EMBL" id="CAJNOO010002633">
    <property type="protein sequence ID" value="CAF1285265.1"/>
    <property type="molecule type" value="Genomic_DNA"/>
</dbReference>
<dbReference type="PROSITE" id="PS50222">
    <property type="entry name" value="EF_HAND_2"/>
    <property type="match status" value="1"/>
</dbReference>
<feature type="region of interest" description="Disordered" evidence="2">
    <location>
        <begin position="1"/>
        <end position="41"/>
    </location>
</feature>
<dbReference type="OrthoDB" id="10055092at2759"/>
<protein>
    <recommendedName>
        <fullName evidence="3">EF-hand domain-containing protein</fullName>
    </recommendedName>
</protein>
<dbReference type="SMART" id="SM00054">
    <property type="entry name" value="EFh"/>
    <property type="match status" value="1"/>
</dbReference>
<dbReference type="Proteomes" id="UP000663882">
    <property type="component" value="Unassembled WGS sequence"/>
</dbReference>
<dbReference type="EMBL" id="CAJNOU010002159">
    <property type="protein sequence ID" value="CAF1295796.1"/>
    <property type="molecule type" value="Genomic_DNA"/>
</dbReference>
<dbReference type="Proteomes" id="UP000663889">
    <property type="component" value="Unassembled WGS sequence"/>
</dbReference>
<keyword evidence="1" id="KW-0106">Calcium</keyword>
<proteinExistence type="predicted"/>
<dbReference type="AlphaFoldDB" id="A0A815DC10"/>
<evidence type="ECO:0000259" key="3">
    <source>
        <dbReference type="PROSITE" id="PS50222"/>
    </source>
</evidence>
<dbReference type="SUPFAM" id="SSF47473">
    <property type="entry name" value="EF-hand"/>
    <property type="match status" value="1"/>
</dbReference>
<evidence type="ECO:0000313" key="5">
    <source>
        <dbReference type="EMBL" id="CAF1295796.1"/>
    </source>
</evidence>
<dbReference type="PROSITE" id="PS00018">
    <property type="entry name" value="EF_HAND_1"/>
    <property type="match status" value="1"/>
</dbReference>